<evidence type="ECO:0000259" key="6">
    <source>
        <dbReference type="PROSITE" id="PS51925"/>
    </source>
</evidence>
<evidence type="ECO:0000256" key="2">
    <source>
        <dbReference type="ARBA" id="ARBA00023015"/>
    </source>
</evidence>
<dbReference type="Pfam" id="PF02201">
    <property type="entry name" value="SWIB"/>
    <property type="match status" value="2"/>
</dbReference>
<dbReference type="Proteomes" id="UP000653305">
    <property type="component" value="Unassembled WGS sequence"/>
</dbReference>
<dbReference type="PROSITE" id="PS51925">
    <property type="entry name" value="SWIB_MDM2"/>
    <property type="match status" value="2"/>
</dbReference>
<evidence type="ECO:0000256" key="3">
    <source>
        <dbReference type="ARBA" id="ARBA00023163"/>
    </source>
</evidence>
<dbReference type="OrthoDB" id="10251073at2759"/>
<dbReference type="SUPFAM" id="SSF47592">
    <property type="entry name" value="SWIB/MDM2 domain"/>
    <property type="match status" value="2"/>
</dbReference>
<accession>A0A830D913</accession>
<evidence type="ECO:0000259" key="7">
    <source>
        <dbReference type="PROSITE" id="PS51998"/>
    </source>
</evidence>
<reference evidence="8" key="1">
    <citation type="submission" date="2020-07" db="EMBL/GenBank/DDBJ databases">
        <title>Ethylene signaling mediates host invasion by parasitic plants.</title>
        <authorList>
            <person name="Yoshida S."/>
        </authorList>
    </citation>
    <scope>NUCLEOTIDE SEQUENCE</scope>
    <source>
        <strain evidence="8">Okayama</strain>
    </source>
</reference>
<keyword evidence="4" id="KW-0539">Nucleus</keyword>
<evidence type="ECO:0000313" key="9">
    <source>
        <dbReference type="Proteomes" id="UP000653305"/>
    </source>
</evidence>
<dbReference type="PANTHER" id="PTHR13844">
    <property type="entry name" value="SWI/SNF-RELATED MATRIX-ASSOCIATED ACTIN-DEPENDENT REGULATOR OF CHROMATIN SUBFAMILY D"/>
    <property type="match status" value="1"/>
</dbReference>
<evidence type="ECO:0000313" key="8">
    <source>
        <dbReference type="EMBL" id="GFQ04734.1"/>
    </source>
</evidence>
<name>A0A830D913_9LAMI</name>
<comment type="subcellular location">
    <subcellularLocation>
        <location evidence="1">Nucleus</location>
    </subcellularLocation>
</comment>
<dbReference type="EMBL" id="BMAC01000970">
    <property type="protein sequence ID" value="GFQ04734.1"/>
    <property type="molecule type" value="Genomic_DNA"/>
</dbReference>
<comment type="caution">
    <text evidence="8">The sequence shown here is derived from an EMBL/GenBank/DDBJ whole genome shotgun (WGS) entry which is preliminary data.</text>
</comment>
<dbReference type="InterPro" id="IPR036885">
    <property type="entry name" value="SWIB_MDM2_dom_sf"/>
</dbReference>
<dbReference type="Gene3D" id="1.10.245.10">
    <property type="entry name" value="SWIB/MDM2 domain"/>
    <property type="match status" value="2"/>
</dbReference>
<dbReference type="FunFam" id="1.10.245.10:FF:000004">
    <property type="entry name" value="Upstream activation factor subunit"/>
    <property type="match status" value="1"/>
</dbReference>
<dbReference type="AlphaFoldDB" id="A0A830D913"/>
<dbReference type="SUPFAM" id="SSF109715">
    <property type="entry name" value="DEK C-terminal domain"/>
    <property type="match status" value="1"/>
</dbReference>
<dbReference type="GO" id="GO:0000500">
    <property type="term" value="C:RNA polymerase I upstream activating factor complex"/>
    <property type="evidence" value="ECO:0007669"/>
    <property type="project" value="UniProtKB-ARBA"/>
</dbReference>
<keyword evidence="3" id="KW-0804">Transcription</keyword>
<protein>
    <submittedName>
        <fullName evidence="8">Upstream activation factor subunit uaf30</fullName>
    </submittedName>
</protein>
<feature type="region of interest" description="Disordered" evidence="5">
    <location>
        <begin position="211"/>
        <end position="236"/>
    </location>
</feature>
<dbReference type="GO" id="GO:0001181">
    <property type="term" value="F:RNA polymerase I general transcription initiation factor activity"/>
    <property type="evidence" value="ECO:0007669"/>
    <property type="project" value="UniProtKB-ARBA"/>
</dbReference>
<evidence type="ECO:0000256" key="5">
    <source>
        <dbReference type="SAM" id="MobiDB-lite"/>
    </source>
</evidence>
<dbReference type="SMART" id="SM00151">
    <property type="entry name" value="SWIB"/>
    <property type="match status" value="2"/>
</dbReference>
<dbReference type="InterPro" id="IPR003121">
    <property type="entry name" value="SWIB_MDM2_domain"/>
</dbReference>
<feature type="region of interest" description="Disordered" evidence="5">
    <location>
        <begin position="58"/>
        <end position="139"/>
    </location>
</feature>
<dbReference type="InterPro" id="IPR019835">
    <property type="entry name" value="SWIB_domain"/>
</dbReference>
<sequence length="314" mass="35560">MVSDSVLVNRLHELLRSSDLETTTAVSIRRRLEEEFTVDLYGRRAFIREQIDLFLRGGSGQNDGAEQEEEVDENAQNDAVEEEQQQGEIAGDDEISGEEEIPNEQEASDEGRGKKRKKSSKTDTKKKGGGGFSKPSALSPQLQKFCGVPELARTEVVRKIWAYIREHNLQNPKNRKKILCDESLHGIFRVKSIDMFQMNKALSKHIWPLDEAEGSDEPKRKEKPKKGNNASGLTAPHPLSNALVKFFGTGENELSRVDVVKRMWQYIKENELQDPSDKRMVLCDDKLKELFGVDSFHGFTVSKLLTSHFIKTQG</sequence>
<dbReference type="Gene3D" id="1.10.10.60">
    <property type="entry name" value="Homeodomain-like"/>
    <property type="match status" value="1"/>
</dbReference>
<dbReference type="Pfam" id="PF08766">
    <property type="entry name" value="DEK_C"/>
    <property type="match status" value="1"/>
</dbReference>
<feature type="domain" description="DEK-C" evidence="7">
    <location>
        <begin position="1"/>
        <end position="56"/>
    </location>
</feature>
<keyword evidence="9" id="KW-1185">Reference proteome</keyword>
<feature type="domain" description="DM2" evidence="6">
    <location>
        <begin position="232"/>
        <end position="311"/>
    </location>
</feature>
<evidence type="ECO:0000256" key="1">
    <source>
        <dbReference type="ARBA" id="ARBA00004123"/>
    </source>
</evidence>
<feature type="domain" description="DM2" evidence="6">
    <location>
        <begin position="131"/>
        <end position="208"/>
    </location>
</feature>
<dbReference type="InterPro" id="IPR014876">
    <property type="entry name" value="DEK_C"/>
</dbReference>
<feature type="compositionally biased region" description="Acidic residues" evidence="5">
    <location>
        <begin position="65"/>
        <end position="108"/>
    </location>
</feature>
<dbReference type="CDD" id="cd10567">
    <property type="entry name" value="SWIB-MDM2_like"/>
    <property type="match status" value="2"/>
</dbReference>
<organism evidence="8 9">
    <name type="scientific">Phtheirospermum japonicum</name>
    <dbReference type="NCBI Taxonomy" id="374723"/>
    <lineage>
        <taxon>Eukaryota</taxon>
        <taxon>Viridiplantae</taxon>
        <taxon>Streptophyta</taxon>
        <taxon>Embryophyta</taxon>
        <taxon>Tracheophyta</taxon>
        <taxon>Spermatophyta</taxon>
        <taxon>Magnoliopsida</taxon>
        <taxon>eudicotyledons</taxon>
        <taxon>Gunneridae</taxon>
        <taxon>Pentapetalae</taxon>
        <taxon>asterids</taxon>
        <taxon>lamiids</taxon>
        <taxon>Lamiales</taxon>
        <taxon>Orobanchaceae</taxon>
        <taxon>Orobanchaceae incertae sedis</taxon>
        <taxon>Phtheirospermum</taxon>
    </lineage>
</organism>
<proteinExistence type="predicted"/>
<evidence type="ECO:0000256" key="4">
    <source>
        <dbReference type="ARBA" id="ARBA00023242"/>
    </source>
</evidence>
<dbReference type="PROSITE" id="PS51998">
    <property type="entry name" value="DEK_C"/>
    <property type="match status" value="1"/>
</dbReference>
<keyword evidence="2" id="KW-0805">Transcription regulation</keyword>
<gene>
    <name evidence="8" type="ORF">PHJA_002617400</name>
</gene>